<dbReference type="GO" id="GO:0016740">
    <property type="term" value="F:transferase activity"/>
    <property type="evidence" value="ECO:0007669"/>
    <property type="project" value="UniProtKB-KW"/>
</dbReference>
<dbReference type="RefSeq" id="XP_033518527.1">
    <property type="nucleotide sequence ID" value="XM_033662774.1"/>
</dbReference>
<keyword evidence="2" id="KW-1185">Reference proteome</keyword>
<dbReference type="GeneID" id="54403206"/>
<gene>
    <name evidence="1" type="ORF">P153DRAFT_255744</name>
</gene>
<dbReference type="PANTHER" id="PTHR11183">
    <property type="entry name" value="GLYCOGENIN SUBFAMILY MEMBER"/>
    <property type="match status" value="1"/>
</dbReference>
<dbReference type="OrthoDB" id="2014201at2759"/>
<dbReference type="InterPro" id="IPR029044">
    <property type="entry name" value="Nucleotide-diphossugar_trans"/>
</dbReference>
<dbReference type="Proteomes" id="UP000799771">
    <property type="component" value="Unassembled WGS sequence"/>
</dbReference>
<feature type="non-terminal residue" evidence="1">
    <location>
        <position position="1"/>
    </location>
</feature>
<feature type="non-terminal residue" evidence="1">
    <location>
        <position position="313"/>
    </location>
</feature>
<organism evidence="1 2">
    <name type="scientific">Dothidotthia symphoricarpi CBS 119687</name>
    <dbReference type="NCBI Taxonomy" id="1392245"/>
    <lineage>
        <taxon>Eukaryota</taxon>
        <taxon>Fungi</taxon>
        <taxon>Dikarya</taxon>
        <taxon>Ascomycota</taxon>
        <taxon>Pezizomycotina</taxon>
        <taxon>Dothideomycetes</taxon>
        <taxon>Pleosporomycetidae</taxon>
        <taxon>Pleosporales</taxon>
        <taxon>Dothidotthiaceae</taxon>
        <taxon>Dothidotthia</taxon>
    </lineage>
</organism>
<name>A0A6A5ZZ12_9PLEO</name>
<accession>A0A6A5ZZ12</accession>
<dbReference type="EMBL" id="ML977520">
    <property type="protein sequence ID" value="KAF2124134.1"/>
    <property type="molecule type" value="Genomic_DNA"/>
</dbReference>
<proteinExistence type="predicted"/>
<evidence type="ECO:0000313" key="1">
    <source>
        <dbReference type="EMBL" id="KAF2124134.1"/>
    </source>
</evidence>
<reference evidence="1" key="1">
    <citation type="journal article" date="2020" name="Stud. Mycol.">
        <title>101 Dothideomycetes genomes: a test case for predicting lifestyles and emergence of pathogens.</title>
        <authorList>
            <person name="Haridas S."/>
            <person name="Albert R."/>
            <person name="Binder M."/>
            <person name="Bloem J."/>
            <person name="Labutti K."/>
            <person name="Salamov A."/>
            <person name="Andreopoulos B."/>
            <person name="Baker S."/>
            <person name="Barry K."/>
            <person name="Bills G."/>
            <person name="Bluhm B."/>
            <person name="Cannon C."/>
            <person name="Castanera R."/>
            <person name="Culley D."/>
            <person name="Daum C."/>
            <person name="Ezra D."/>
            <person name="Gonzalez J."/>
            <person name="Henrissat B."/>
            <person name="Kuo A."/>
            <person name="Liang C."/>
            <person name="Lipzen A."/>
            <person name="Lutzoni F."/>
            <person name="Magnuson J."/>
            <person name="Mondo S."/>
            <person name="Nolan M."/>
            <person name="Ohm R."/>
            <person name="Pangilinan J."/>
            <person name="Park H.-J."/>
            <person name="Ramirez L."/>
            <person name="Alfaro M."/>
            <person name="Sun H."/>
            <person name="Tritt A."/>
            <person name="Yoshinaga Y."/>
            <person name="Zwiers L.-H."/>
            <person name="Turgeon B."/>
            <person name="Goodwin S."/>
            <person name="Spatafora J."/>
            <person name="Crous P."/>
            <person name="Grigoriev I."/>
        </authorList>
    </citation>
    <scope>NUCLEOTIDE SEQUENCE</scope>
    <source>
        <strain evidence="1">CBS 119687</strain>
    </source>
</reference>
<evidence type="ECO:0000313" key="2">
    <source>
        <dbReference type="Proteomes" id="UP000799771"/>
    </source>
</evidence>
<keyword evidence="1" id="KW-0808">Transferase</keyword>
<sequence>FQDDLDLDLPISSLKKFSTHNPHNYISNDPKTYAYATFLSGHNPSLKDPFYLATHNVVHRVLWAQRSKTTKYPFVVFVAHYVSQEQRDLLSGAGALVRELAPLDWDPHVAGVQKRWKDLFAKLNMWAETEFSRYLFLDADAFPVAHIDEMFDIAPLQDCDAAKLTLDDWVDDAPWCEPYIFAGTALTVGGDAKPEFNCGSMVFTPSKLMHKRLLQNYLKTDRYNVMMSEQGFLNWQFSIDGAFPGVQLDRKWGSIYTKESEEGMMNVLHEKIWWDNSATRGENWLDREWRQGWIKMVKFYESDDFALERAKDG</sequence>
<dbReference type="SUPFAM" id="SSF53448">
    <property type="entry name" value="Nucleotide-diphospho-sugar transferases"/>
    <property type="match status" value="1"/>
</dbReference>
<dbReference type="AlphaFoldDB" id="A0A6A5ZZ12"/>
<protein>
    <submittedName>
        <fullName evidence="1">Glycosyltransferase family 8 protein</fullName>
    </submittedName>
</protein>
<dbReference type="InterPro" id="IPR050587">
    <property type="entry name" value="GNT1/Glycosyltrans_8"/>
</dbReference>
<dbReference type="Gene3D" id="3.90.550.10">
    <property type="entry name" value="Spore Coat Polysaccharide Biosynthesis Protein SpsA, Chain A"/>
    <property type="match status" value="1"/>
</dbReference>